<protein>
    <submittedName>
        <fullName evidence="1">Uncharacterized protein</fullName>
    </submittedName>
</protein>
<accession>A0A6J7X5I5</accession>
<dbReference type="EMBL" id="LR798353">
    <property type="protein sequence ID" value="CAB5225838.1"/>
    <property type="molecule type" value="Genomic_DNA"/>
</dbReference>
<proteinExistence type="predicted"/>
<evidence type="ECO:0000313" key="1">
    <source>
        <dbReference type="EMBL" id="CAB5225838.1"/>
    </source>
</evidence>
<sequence>MSGEINRRLEQLSIQLEQKKLLDEGYRVFKDVTPIDQGNAKRSTRKQGSDTIHADYAYAGRLNRGWSNQAKTGMAKPTIEHLQKYIKSVGK</sequence>
<reference evidence="1" key="1">
    <citation type="submission" date="2020-05" db="EMBL/GenBank/DDBJ databases">
        <authorList>
            <person name="Chiriac C."/>
            <person name="Salcher M."/>
            <person name="Ghai R."/>
            <person name="Kavagutti S V."/>
        </authorList>
    </citation>
    <scope>NUCLEOTIDE SEQUENCE</scope>
</reference>
<name>A0A6J7X5I5_9CAUD</name>
<gene>
    <name evidence="1" type="ORF">UFOVP758_24</name>
</gene>
<organism evidence="1">
    <name type="scientific">uncultured Caudovirales phage</name>
    <dbReference type="NCBI Taxonomy" id="2100421"/>
    <lineage>
        <taxon>Viruses</taxon>
        <taxon>Duplodnaviria</taxon>
        <taxon>Heunggongvirae</taxon>
        <taxon>Uroviricota</taxon>
        <taxon>Caudoviricetes</taxon>
        <taxon>Peduoviridae</taxon>
        <taxon>Maltschvirus</taxon>
        <taxon>Maltschvirus maltsch</taxon>
    </lineage>
</organism>